<dbReference type="WBParaSite" id="ASIM_0000909001-mRNA-1">
    <property type="protein sequence ID" value="ASIM_0000909001-mRNA-1"/>
    <property type="gene ID" value="ASIM_0000909001"/>
</dbReference>
<dbReference type="Proteomes" id="UP000267096">
    <property type="component" value="Unassembled WGS sequence"/>
</dbReference>
<reference evidence="1 2" key="2">
    <citation type="submission" date="2018-11" db="EMBL/GenBank/DDBJ databases">
        <authorList>
            <consortium name="Pathogen Informatics"/>
        </authorList>
    </citation>
    <scope>NUCLEOTIDE SEQUENCE [LARGE SCALE GENOMIC DNA]</scope>
</reference>
<sequence>MAATTLPALKQLTLRLLRTIEAVKPIDWQSDEAAANPTAYL</sequence>
<evidence type="ECO:0000313" key="1">
    <source>
        <dbReference type="EMBL" id="VDK34703.1"/>
    </source>
</evidence>
<name>A0A0M3JN50_ANISI</name>
<dbReference type="AlphaFoldDB" id="A0A0M3JN50"/>
<reference evidence="3" key="1">
    <citation type="submission" date="2017-02" db="UniProtKB">
        <authorList>
            <consortium name="WormBaseParasite"/>
        </authorList>
    </citation>
    <scope>IDENTIFICATION</scope>
</reference>
<evidence type="ECO:0000313" key="2">
    <source>
        <dbReference type="Proteomes" id="UP000267096"/>
    </source>
</evidence>
<accession>A0A0M3JN50</accession>
<dbReference type="EMBL" id="UYRR01025140">
    <property type="protein sequence ID" value="VDK34703.1"/>
    <property type="molecule type" value="Genomic_DNA"/>
</dbReference>
<keyword evidence="2" id="KW-1185">Reference proteome</keyword>
<evidence type="ECO:0000313" key="3">
    <source>
        <dbReference type="WBParaSite" id="ASIM_0000909001-mRNA-1"/>
    </source>
</evidence>
<gene>
    <name evidence="1" type="ORF">ASIM_LOCUS8833</name>
</gene>
<proteinExistence type="predicted"/>
<protein>
    <submittedName>
        <fullName evidence="3">Rop family plasmid primer RNA-binding protein</fullName>
    </submittedName>
</protein>
<organism evidence="3">
    <name type="scientific">Anisakis simplex</name>
    <name type="common">Herring worm</name>
    <dbReference type="NCBI Taxonomy" id="6269"/>
    <lineage>
        <taxon>Eukaryota</taxon>
        <taxon>Metazoa</taxon>
        <taxon>Ecdysozoa</taxon>
        <taxon>Nematoda</taxon>
        <taxon>Chromadorea</taxon>
        <taxon>Rhabditida</taxon>
        <taxon>Spirurina</taxon>
        <taxon>Ascaridomorpha</taxon>
        <taxon>Ascaridoidea</taxon>
        <taxon>Anisakidae</taxon>
        <taxon>Anisakis</taxon>
        <taxon>Anisakis simplex complex</taxon>
    </lineage>
</organism>